<organism evidence="1 2">
    <name type="scientific">Kitasatospora arboriphila</name>
    <dbReference type="NCBI Taxonomy" id="258052"/>
    <lineage>
        <taxon>Bacteria</taxon>
        <taxon>Bacillati</taxon>
        <taxon>Actinomycetota</taxon>
        <taxon>Actinomycetes</taxon>
        <taxon>Kitasatosporales</taxon>
        <taxon>Streptomycetaceae</taxon>
        <taxon>Kitasatospora</taxon>
    </lineage>
</organism>
<evidence type="ECO:0000313" key="1">
    <source>
        <dbReference type="EMBL" id="GAA1121982.1"/>
    </source>
</evidence>
<reference evidence="1 2" key="1">
    <citation type="journal article" date="2019" name="Int. J. Syst. Evol. Microbiol.">
        <title>The Global Catalogue of Microorganisms (GCM) 10K type strain sequencing project: providing services to taxonomists for standard genome sequencing and annotation.</title>
        <authorList>
            <consortium name="The Broad Institute Genomics Platform"/>
            <consortium name="The Broad Institute Genome Sequencing Center for Infectious Disease"/>
            <person name="Wu L."/>
            <person name="Ma J."/>
        </authorList>
    </citation>
    <scope>NUCLEOTIDE SEQUENCE [LARGE SCALE GENOMIC DNA]</scope>
    <source>
        <strain evidence="1 2">JCM 13002</strain>
    </source>
</reference>
<gene>
    <name evidence="1" type="ORF">GCM10009663_71870</name>
</gene>
<accession>A0ABN1U5S9</accession>
<dbReference type="EMBL" id="BAAALD010000128">
    <property type="protein sequence ID" value="GAA1121982.1"/>
    <property type="molecule type" value="Genomic_DNA"/>
</dbReference>
<comment type="caution">
    <text evidence="1">The sequence shown here is derived from an EMBL/GenBank/DDBJ whole genome shotgun (WGS) entry which is preliminary data.</text>
</comment>
<protein>
    <submittedName>
        <fullName evidence="1">Uncharacterized protein</fullName>
    </submittedName>
</protein>
<proteinExistence type="predicted"/>
<dbReference type="RefSeq" id="WP_344627945.1">
    <property type="nucleotide sequence ID" value="NZ_BAAALD010000128.1"/>
</dbReference>
<evidence type="ECO:0000313" key="2">
    <source>
        <dbReference type="Proteomes" id="UP001499987"/>
    </source>
</evidence>
<keyword evidence="2" id="KW-1185">Reference proteome</keyword>
<sequence>MSGGADPEGTPDRQYRIAVHFDTGREAERIGTIPGSGAHRYRGVVLTETPGAQPTGLPFDRADTVEAVRIGNPAPDTCTTKVLAQNTPFPPQGYAVCAAGPTSEEELTTP</sequence>
<name>A0ABN1U5S9_9ACTN</name>
<dbReference type="Proteomes" id="UP001499987">
    <property type="component" value="Unassembled WGS sequence"/>
</dbReference>